<feature type="transmembrane region" description="Helical" evidence="1">
    <location>
        <begin position="172"/>
        <end position="190"/>
    </location>
</feature>
<keyword evidence="1" id="KW-0472">Membrane</keyword>
<reference evidence="2" key="1">
    <citation type="journal article" date="2015" name="Nature">
        <title>Complex archaea that bridge the gap between prokaryotes and eukaryotes.</title>
        <authorList>
            <person name="Spang A."/>
            <person name="Saw J.H."/>
            <person name="Jorgensen S.L."/>
            <person name="Zaremba-Niedzwiedzka K."/>
            <person name="Martijn J."/>
            <person name="Lind A.E."/>
            <person name="van Eijk R."/>
            <person name="Schleper C."/>
            <person name="Guy L."/>
            <person name="Ettema T.J."/>
        </authorList>
    </citation>
    <scope>NUCLEOTIDE SEQUENCE</scope>
</reference>
<feature type="transmembrane region" description="Helical" evidence="1">
    <location>
        <begin position="52"/>
        <end position="76"/>
    </location>
</feature>
<evidence type="ECO:0000256" key="1">
    <source>
        <dbReference type="SAM" id="Phobius"/>
    </source>
</evidence>
<dbReference type="AlphaFoldDB" id="A0A0F9RYJ7"/>
<feature type="transmembrane region" description="Helical" evidence="1">
    <location>
        <begin position="127"/>
        <end position="160"/>
    </location>
</feature>
<evidence type="ECO:0000313" key="2">
    <source>
        <dbReference type="EMBL" id="KKN55002.1"/>
    </source>
</evidence>
<feature type="transmembrane region" description="Helical" evidence="1">
    <location>
        <begin position="12"/>
        <end position="32"/>
    </location>
</feature>
<gene>
    <name evidence="2" type="ORF">LCGC14_0586830</name>
</gene>
<dbReference type="EMBL" id="LAZR01000903">
    <property type="protein sequence ID" value="KKN55002.1"/>
    <property type="molecule type" value="Genomic_DNA"/>
</dbReference>
<feature type="transmembrane region" description="Helical" evidence="1">
    <location>
        <begin position="196"/>
        <end position="215"/>
    </location>
</feature>
<protein>
    <recommendedName>
        <fullName evidence="3">DUF4386 domain-containing protein</fullName>
    </recommendedName>
</protein>
<name>A0A0F9RYJ7_9ZZZZ</name>
<organism evidence="2">
    <name type="scientific">marine sediment metagenome</name>
    <dbReference type="NCBI Taxonomy" id="412755"/>
    <lineage>
        <taxon>unclassified sequences</taxon>
        <taxon>metagenomes</taxon>
        <taxon>ecological metagenomes</taxon>
    </lineage>
</organism>
<sequence>MSDNNFKLYGYCSILVSILFFVSLLINNLVYIDTIEQLGTIEYLTQYNSNSVLFLIYGLVGFIGCIVTFPATYGIYKFFKKNKDDKQLLIPLIGMFVGLFFLMAAYTVPILVALYFAPQVVSGNTDIIPTLLLILATMDISFFIGSILTFTVSIGVFSFYNLKNPSFPKTSSYLGMICGIFAIAWVNVFLTGPIAMILLYFTLINFITFLIWMILMGTTLKKA</sequence>
<keyword evidence="1" id="KW-0812">Transmembrane</keyword>
<evidence type="ECO:0008006" key="3">
    <source>
        <dbReference type="Google" id="ProtNLM"/>
    </source>
</evidence>
<accession>A0A0F9RYJ7</accession>
<proteinExistence type="predicted"/>
<comment type="caution">
    <text evidence="2">The sequence shown here is derived from an EMBL/GenBank/DDBJ whole genome shotgun (WGS) entry which is preliminary data.</text>
</comment>
<feature type="transmembrane region" description="Helical" evidence="1">
    <location>
        <begin position="88"/>
        <end position="115"/>
    </location>
</feature>
<keyword evidence="1" id="KW-1133">Transmembrane helix</keyword>